<accession>A0A433XKB9</accession>
<evidence type="ECO:0000256" key="1">
    <source>
        <dbReference type="SAM" id="MobiDB-lite"/>
    </source>
</evidence>
<protein>
    <submittedName>
        <fullName evidence="3">Uncharacterized protein</fullName>
    </submittedName>
</protein>
<evidence type="ECO:0000313" key="4">
    <source>
        <dbReference type="Proteomes" id="UP000281547"/>
    </source>
</evidence>
<evidence type="ECO:0000313" key="3">
    <source>
        <dbReference type="EMBL" id="RUT34520.1"/>
    </source>
</evidence>
<sequence>MSDERTGPAGAAKVDYVVDERGAKIDLPPDSTLAQTDRAEAAIGATGPTNWWRIGIIAIAVLAVALFVMQILGGNPGTEVIPDTPVAAPETGETPPPASPAP</sequence>
<comment type="caution">
    <text evidence="3">The sequence shown here is derived from an EMBL/GenBank/DDBJ whole genome shotgun (WGS) entry which is preliminary data.</text>
</comment>
<reference evidence="3 4" key="1">
    <citation type="journal article" date="2016" name="Int. J. Syst. Evol. Microbiol.">
        <title>Arsenicitalea aurantiaca gen. nov., sp. nov., a new member of the family Hyphomicrobiaceae, isolated from high-arsenic sediment.</title>
        <authorList>
            <person name="Mu Y."/>
            <person name="Zhou L."/>
            <person name="Zeng X.C."/>
            <person name="Liu L."/>
            <person name="Pan Y."/>
            <person name="Chen X."/>
            <person name="Wang J."/>
            <person name="Li S."/>
            <person name="Li W.J."/>
            <person name="Wang Y."/>
        </authorList>
    </citation>
    <scope>NUCLEOTIDE SEQUENCE [LARGE SCALE GENOMIC DNA]</scope>
    <source>
        <strain evidence="3 4">42-50</strain>
    </source>
</reference>
<proteinExistence type="predicted"/>
<keyword evidence="2" id="KW-1133">Transmembrane helix</keyword>
<feature type="region of interest" description="Disordered" evidence="1">
    <location>
        <begin position="82"/>
        <end position="102"/>
    </location>
</feature>
<name>A0A433XKB9_9HYPH</name>
<evidence type="ECO:0000256" key="2">
    <source>
        <dbReference type="SAM" id="Phobius"/>
    </source>
</evidence>
<feature type="transmembrane region" description="Helical" evidence="2">
    <location>
        <begin position="51"/>
        <end position="72"/>
    </location>
</feature>
<keyword evidence="2" id="KW-0472">Membrane</keyword>
<dbReference type="OrthoDB" id="7951217at2"/>
<keyword evidence="4" id="KW-1185">Reference proteome</keyword>
<dbReference type="Proteomes" id="UP000281547">
    <property type="component" value="Unassembled WGS sequence"/>
</dbReference>
<gene>
    <name evidence="3" type="ORF">EMQ25_00715</name>
</gene>
<feature type="compositionally biased region" description="Low complexity" evidence="1">
    <location>
        <begin position="84"/>
        <end position="93"/>
    </location>
</feature>
<keyword evidence="2" id="KW-0812">Transmembrane</keyword>
<dbReference type="EMBL" id="RZNJ01000001">
    <property type="protein sequence ID" value="RUT34520.1"/>
    <property type="molecule type" value="Genomic_DNA"/>
</dbReference>
<dbReference type="AlphaFoldDB" id="A0A433XKB9"/>
<organism evidence="3 4">
    <name type="scientific">Arsenicitalea aurantiaca</name>
    <dbReference type="NCBI Taxonomy" id="1783274"/>
    <lineage>
        <taxon>Bacteria</taxon>
        <taxon>Pseudomonadati</taxon>
        <taxon>Pseudomonadota</taxon>
        <taxon>Alphaproteobacteria</taxon>
        <taxon>Hyphomicrobiales</taxon>
        <taxon>Devosiaceae</taxon>
        <taxon>Arsenicitalea</taxon>
    </lineage>
</organism>
<dbReference type="RefSeq" id="WP_127186639.1">
    <property type="nucleotide sequence ID" value="NZ_RZNJ01000001.1"/>
</dbReference>